<dbReference type="AlphaFoldDB" id="A0A9K3P0Z5"/>
<proteinExistence type="predicted"/>
<reference evidence="2" key="1">
    <citation type="journal article" date="2017" name="Nature">
        <title>The sunflower genome provides insights into oil metabolism, flowering and Asterid evolution.</title>
        <authorList>
            <person name="Badouin H."/>
            <person name="Gouzy J."/>
            <person name="Grassa C.J."/>
            <person name="Murat F."/>
            <person name="Staton S.E."/>
            <person name="Cottret L."/>
            <person name="Lelandais-Briere C."/>
            <person name="Owens G.L."/>
            <person name="Carrere S."/>
            <person name="Mayjonade B."/>
            <person name="Legrand L."/>
            <person name="Gill N."/>
            <person name="Kane N.C."/>
            <person name="Bowers J.E."/>
            <person name="Hubner S."/>
            <person name="Bellec A."/>
            <person name="Berard A."/>
            <person name="Berges H."/>
            <person name="Blanchet N."/>
            <person name="Boniface M.C."/>
            <person name="Brunel D."/>
            <person name="Catrice O."/>
            <person name="Chaidir N."/>
            <person name="Claudel C."/>
            <person name="Donnadieu C."/>
            <person name="Faraut T."/>
            <person name="Fievet G."/>
            <person name="Helmstetter N."/>
            <person name="King M."/>
            <person name="Knapp S.J."/>
            <person name="Lai Z."/>
            <person name="Le Paslier M.C."/>
            <person name="Lippi Y."/>
            <person name="Lorenzon L."/>
            <person name="Mandel J.R."/>
            <person name="Marage G."/>
            <person name="Marchand G."/>
            <person name="Marquand E."/>
            <person name="Bret-Mestries E."/>
            <person name="Morien E."/>
            <person name="Nambeesan S."/>
            <person name="Nguyen T."/>
            <person name="Pegot-Espagnet P."/>
            <person name="Pouilly N."/>
            <person name="Raftis F."/>
            <person name="Sallet E."/>
            <person name="Schiex T."/>
            <person name="Thomas J."/>
            <person name="Vandecasteele C."/>
            <person name="Vares D."/>
            <person name="Vear F."/>
            <person name="Vautrin S."/>
            <person name="Crespi M."/>
            <person name="Mangin B."/>
            <person name="Burke J.M."/>
            <person name="Salse J."/>
            <person name="Munos S."/>
            <person name="Vincourt P."/>
            <person name="Rieseberg L.H."/>
            <person name="Langlade N.B."/>
        </authorList>
    </citation>
    <scope>NUCLEOTIDE SEQUENCE</scope>
    <source>
        <tissue evidence="2">Leaves</tissue>
    </source>
</reference>
<dbReference type="EMBL" id="MNCJ02000317">
    <property type="protein sequence ID" value="KAF5819350.1"/>
    <property type="molecule type" value="Genomic_DNA"/>
</dbReference>
<feature type="compositionally biased region" description="Acidic residues" evidence="1">
    <location>
        <begin position="434"/>
        <end position="456"/>
    </location>
</feature>
<dbReference type="Gramene" id="mRNA:HanXRQr2_Chr02g0076621">
    <property type="protein sequence ID" value="mRNA:HanXRQr2_Chr02g0076621"/>
    <property type="gene ID" value="HanXRQr2_Chr02g0076621"/>
</dbReference>
<protein>
    <submittedName>
        <fullName evidence="2">Harbinger transposase-derived protein</fullName>
    </submittedName>
</protein>
<accession>A0A9K3P0Z5</accession>
<dbReference type="PANTHER" id="PTHR47150">
    <property type="entry name" value="OS12G0169200 PROTEIN"/>
    <property type="match status" value="1"/>
</dbReference>
<evidence type="ECO:0000256" key="1">
    <source>
        <dbReference type="SAM" id="MobiDB-lite"/>
    </source>
</evidence>
<comment type="caution">
    <text evidence="2">The sequence shown here is derived from an EMBL/GenBank/DDBJ whole genome shotgun (WGS) entry which is preliminary data.</text>
</comment>
<evidence type="ECO:0000313" key="3">
    <source>
        <dbReference type="Proteomes" id="UP000215914"/>
    </source>
</evidence>
<feature type="region of interest" description="Disordered" evidence="1">
    <location>
        <begin position="431"/>
        <end position="456"/>
    </location>
</feature>
<reference evidence="2" key="2">
    <citation type="submission" date="2020-06" db="EMBL/GenBank/DDBJ databases">
        <title>Helianthus annuus Genome sequencing and assembly Release 2.</title>
        <authorList>
            <person name="Gouzy J."/>
            <person name="Langlade N."/>
            <person name="Munos S."/>
        </authorList>
    </citation>
    <scope>NUCLEOTIDE SEQUENCE</scope>
    <source>
        <tissue evidence="2">Leaves</tissue>
    </source>
</reference>
<dbReference type="PANTHER" id="PTHR47150:SF5">
    <property type="entry name" value="OS07G0546750 PROTEIN"/>
    <property type="match status" value="1"/>
</dbReference>
<organism evidence="2 3">
    <name type="scientific">Helianthus annuus</name>
    <name type="common">Common sunflower</name>
    <dbReference type="NCBI Taxonomy" id="4232"/>
    <lineage>
        <taxon>Eukaryota</taxon>
        <taxon>Viridiplantae</taxon>
        <taxon>Streptophyta</taxon>
        <taxon>Embryophyta</taxon>
        <taxon>Tracheophyta</taxon>
        <taxon>Spermatophyta</taxon>
        <taxon>Magnoliopsida</taxon>
        <taxon>eudicotyledons</taxon>
        <taxon>Gunneridae</taxon>
        <taxon>Pentapetalae</taxon>
        <taxon>asterids</taxon>
        <taxon>campanulids</taxon>
        <taxon>Asterales</taxon>
        <taxon>Asteraceae</taxon>
        <taxon>Asteroideae</taxon>
        <taxon>Heliantheae alliance</taxon>
        <taxon>Heliantheae</taxon>
        <taxon>Helianthus</taxon>
    </lineage>
</organism>
<gene>
    <name evidence="2" type="ORF">HanXRQr2_Chr02g0076621</name>
</gene>
<name>A0A9K3P0Z5_HELAN</name>
<dbReference type="OrthoDB" id="124998at2759"/>
<evidence type="ECO:0000313" key="2">
    <source>
        <dbReference type="EMBL" id="KAF5819350.1"/>
    </source>
</evidence>
<sequence>MDSPNSSSMINFYYNEYFADGDGSTDEELEQEAVTSACQLAVRYVNHSRRPQAQKNKRGYVERDRRAAHDRLMKDYFDEAPAFSNEFFRRRFRMSKRLFLRIVNDLEANYDYFKQKPDARGALGFTGIQKCTSALRILAYGNTTDINDEYLKMAEKTTRDSLEHFCRGIIDVYGARYLRTPTWEDLQKIYEVHNAEHGLPGMIGSIDCMHWRWDNCPTAWRGQHTRGDQKGPTIILQAVASQDLWVWSAYFGVVGSCNDINVFEQSPLLEEWISGKAPKASFYANGNYYPHGYYLSDGIYPRYSIFVKTFSDHIDDKRAYFKKVQESSRKDIERCFGVLKQRWQYLRNPCRAWSKQKMRDAMYACIIMHNMILEDEGKAICQNYVPEAVQQEHPQASMEERVNNARELRYEPYHSQLMVDLVHHAWSVRYVPPEGDEETEDEEDEVGEGEESEDEN</sequence>
<keyword evidence="3" id="KW-1185">Reference proteome</keyword>
<dbReference type="Proteomes" id="UP000215914">
    <property type="component" value="Unassembled WGS sequence"/>
</dbReference>
<dbReference type="InterPro" id="IPR006912">
    <property type="entry name" value="Harbinger_derived_prot"/>
</dbReference>
<dbReference type="Pfam" id="PF04827">
    <property type="entry name" value="Plant_tran"/>
    <property type="match status" value="1"/>
</dbReference>